<dbReference type="Gene3D" id="3.10.20.90">
    <property type="entry name" value="Phosphatidylinositol 3-kinase Catalytic Subunit, Chain A, domain 1"/>
    <property type="match status" value="1"/>
</dbReference>
<comment type="caution">
    <text evidence="2">The sequence shown here is derived from an EMBL/GenBank/DDBJ whole genome shotgun (WGS) entry which is preliminary data.</text>
</comment>
<name>A0A8H7ZN76_9FUNG</name>
<reference evidence="2 3" key="1">
    <citation type="journal article" name="Sci. Rep.">
        <title>Genome-scale phylogenetic analyses confirm Olpidium as the closest living zoosporic fungus to the non-flagellated, terrestrial fungi.</title>
        <authorList>
            <person name="Chang Y."/>
            <person name="Rochon D."/>
            <person name="Sekimoto S."/>
            <person name="Wang Y."/>
            <person name="Chovatia M."/>
            <person name="Sandor L."/>
            <person name="Salamov A."/>
            <person name="Grigoriev I.V."/>
            <person name="Stajich J.E."/>
            <person name="Spatafora J.W."/>
        </authorList>
    </citation>
    <scope>NUCLEOTIDE SEQUENCE [LARGE SCALE GENOMIC DNA]</scope>
    <source>
        <strain evidence="2">S191</strain>
    </source>
</reference>
<sequence length="253" mass="28325">MPGMATVFPSQVLIFKAMLRNDIRRFALAEHAANLEHVMEMVRYHFDIEEGECFNVYYVNSIGDMLGLWSAEDFADACSHAKVKSDLERDKVKSDLERELVLVVDRGKLEILSFLKYASYVRTKCSPFRNSRSRAGNGASCNRPHYRTHGAAGNRPAEQYKRSECYPRQRGKRIFPSPPASALVGRRGIILRDGARRSAQCAERRRGDGIGIGSPSFPPANRDDFHEQLGSSTTLAPCDPCGCYLRGGLRALH</sequence>
<proteinExistence type="predicted"/>
<evidence type="ECO:0000313" key="2">
    <source>
        <dbReference type="EMBL" id="KAG5456265.1"/>
    </source>
</evidence>
<keyword evidence="3" id="KW-1185">Reference proteome</keyword>
<protein>
    <submittedName>
        <fullName evidence="2">Uncharacterized protein</fullName>
    </submittedName>
</protein>
<gene>
    <name evidence="2" type="ORF">BJ554DRAFT_4040</name>
</gene>
<dbReference type="SUPFAM" id="SSF54277">
    <property type="entry name" value="CAD &amp; PB1 domains"/>
    <property type="match status" value="1"/>
</dbReference>
<feature type="region of interest" description="Disordered" evidence="1">
    <location>
        <begin position="133"/>
        <end position="160"/>
    </location>
</feature>
<evidence type="ECO:0000313" key="3">
    <source>
        <dbReference type="Proteomes" id="UP000673691"/>
    </source>
</evidence>
<dbReference type="AlphaFoldDB" id="A0A8H7ZN76"/>
<organism evidence="2 3">
    <name type="scientific">Olpidium bornovanus</name>
    <dbReference type="NCBI Taxonomy" id="278681"/>
    <lineage>
        <taxon>Eukaryota</taxon>
        <taxon>Fungi</taxon>
        <taxon>Fungi incertae sedis</taxon>
        <taxon>Olpidiomycota</taxon>
        <taxon>Olpidiomycotina</taxon>
        <taxon>Olpidiomycetes</taxon>
        <taxon>Olpidiales</taxon>
        <taxon>Olpidiaceae</taxon>
        <taxon>Olpidium</taxon>
    </lineage>
</organism>
<evidence type="ECO:0000256" key="1">
    <source>
        <dbReference type="SAM" id="MobiDB-lite"/>
    </source>
</evidence>
<accession>A0A8H7ZN76</accession>
<dbReference type="EMBL" id="JAEFCI010012014">
    <property type="protein sequence ID" value="KAG5456265.1"/>
    <property type="molecule type" value="Genomic_DNA"/>
</dbReference>
<dbReference type="Proteomes" id="UP000673691">
    <property type="component" value="Unassembled WGS sequence"/>
</dbReference>
<feature type="region of interest" description="Disordered" evidence="1">
    <location>
        <begin position="202"/>
        <end position="224"/>
    </location>
</feature>